<dbReference type="OMA" id="HSIPRQH"/>
<accession>A0A1R3HPY3</accession>
<keyword evidence="3" id="KW-1185">Reference proteome</keyword>
<dbReference type="EMBL" id="AWWV01011422">
    <property type="protein sequence ID" value="OMO72449.1"/>
    <property type="molecule type" value="Genomic_DNA"/>
</dbReference>
<gene>
    <name evidence="2" type="ORF">CCACVL1_17799</name>
</gene>
<comment type="caution">
    <text evidence="2">The sequence shown here is derived from an EMBL/GenBank/DDBJ whole genome shotgun (WGS) entry which is preliminary data.</text>
</comment>
<evidence type="ECO:0000256" key="1">
    <source>
        <dbReference type="SAM" id="MobiDB-lite"/>
    </source>
</evidence>
<evidence type="ECO:0000313" key="3">
    <source>
        <dbReference type="Proteomes" id="UP000188268"/>
    </source>
</evidence>
<dbReference type="Gramene" id="OMO72449">
    <property type="protein sequence ID" value="OMO72449"/>
    <property type="gene ID" value="CCACVL1_17799"/>
</dbReference>
<dbReference type="AlphaFoldDB" id="A0A1R3HPY3"/>
<reference evidence="2 3" key="1">
    <citation type="submission" date="2013-09" db="EMBL/GenBank/DDBJ databases">
        <title>Corchorus capsularis genome sequencing.</title>
        <authorList>
            <person name="Alam M."/>
            <person name="Haque M.S."/>
            <person name="Islam M.S."/>
            <person name="Emdad E.M."/>
            <person name="Islam M.M."/>
            <person name="Ahmed B."/>
            <person name="Halim A."/>
            <person name="Hossen Q.M.M."/>
            <person name="Hossain M.Z."/>
            <person name="Ahmed R."/>
            <person name="Khan M.M."/>
            <person name="Islam R."/>
            <person name="Rashid M.M."/>
            <person name="Khan S.A."/>
            <person name="Rahman M.S."/>
            <person name="Alam M."/>
        </authorList>
    </citation>
    <scope>NUCLEOTIDE SEQUENCE [LARGE SCALE GENOMIC DNA]</scope>
    <source>
        <strain evidence="3">cv. CVL-1</strain>
        <tissue evidence="2">Whole seedling</tissue>
    </source>
</reference>
<feature type="compositionally biased region" description="Basic and acidic residues" evidence="1">
    <location>
        <begin position="29"/>
        <end position="45"/>
    </location>
</feature>
<feature type="compositionally biased region" description="Basic and acidic residues" evidence="1">
    <location>
        <begin position="52"/>
        <end position="70"/>
    </location>
</feature>
<dbReference type="Proteomes" id="UP000188268">
    <property type="component" value="Unassembled WGS sequence"/>
</dbReference>
<evidence type="ECO:0000313" key="2">
    <source>
        <dbReference type="EMBL" id="OMO72449.1"/>
    </source>
</evidence>
<dbReference type="OrthoDB" id="680258at2759"/>
<feature type="region of interest" description="Disordered" evidence="1">
    <location>
        <begin position="29"/>
        <end position="87"/>
    </location>
</feature>
<name>A0A1R3HPY3_COCAP</name>
<dbReference type="PANTHER" id="PTHR36040">
    <property type="entry name" value="OS04G0188500 PROTEIN"/>
    <property type="match status" value="1"/>
</dbReference>
<proteinExistence type="predicted"/>
<dbReference type="PANTHER" id="PTHR36040:SF3">
    <property type="entry name" value="OS04G0188500 PROTEIN"/>
    <property type="match status" value="1"/>
</dbReference>
<sequence>MVMTTSFMAAAAGARRAMNIVGIYGEEQRHHVARGRAVEGRRNTVEEEEVSSTDKEIDNHHNIPRQKYDDWGGNSPDNGDSNDDGSG</sequence>
<organism evidence="2 3">
    <name type="scientific">Corchorus capsularis</name>
    <name type="common">Jute</name>
    <dbReference type="NCBI Taxonomy" id="210143"/>
    <lineage>
        <taxon>Eukaryota</taxon>
        <taxon>Viridiplantae</taxon>
        <taxon>Streptophyta</taxon>
        <taxon>Embryophyta</taxon>
        <taxon>Tracheophyta</taxon>
        <taxon>Spermatophyta</taxon>
        <taxon>Magnoliopsida</taxon>
        <taxon>eudicotyledons</taxon>
        <taxon>Gunneridae</taxon>
        <taxon>Pentapetalae</taxon>
        <taxon>rosids</taxon>
        <taxon>malvids</taxon>
        <taxon>Malvales</taxon>
        <taxon>Malvaceae</taxon>
        <taxon>Grewioideae</taxon>
        <taxon>Apeibeae</taxon>
        <taxon>Corchorus</taxon>
    </lineage>
</organism>
<protein>
    <submittedName>
        <fullName evidence="2">Uncharacterized protein</fullName>
    </submittedName>
</protein>